<reference evidence="2 3" key="1">
    <citation type="submission" date="2019-05" db="EMBL/GenBank/DDBJ databases">
        <title>Another draft genome of Portunus trituberculatus and its Hox gene families provides insights of decapod evolution.</title>
        <authorList>
            <person name="Jeong J.-H."/>
            <person name="Song I."/>
            <person name="Kim S."/>
            <person name="Choi T."/>
            <person name="Kim D."/>
            <person name="Ryu S."/>
            <person name="Kim W."/>
        </authorList>
    </citation>
    <scope>NUCLEOTIDE SEQUENCE [LARGE SCALE GENOMIC DNA]</scope>
    <source>
        <tissue evidence="2">Muscle</tissue>
    </source>
</reference>
<feature type="region of interest" description="Disordered" evidence="1">
    <location>
        <begin position="1"/>
        <end position="27"/>
    </location>
</feature>
<dbReference type="AlphaFoldDB" id="A0A5B7FA22"/>
<gene>
    <name evidence="2" type="ORF">E2C01_035544</name>
</gene>
<evidence type="ECO:0000313" key="2">
    <source>
        <dbReference type="EMBL" id="MPC41933.1"/>
    </source>
</evidence>
<organism evidence="2 3">
    <name type="scientific">Portunus trituberculatus</name>
    <name type="common">Swimming crab</name>
    <name type="synonym">Neptunus trituberculatus</name>
    <dbReference type="NCBI Taxonomy" id="210409"/>
    <lineage>
        <taxon>Eukaryota</taxon>
        <taxon>Metazoa</taxon>
        <taxon>Ecdysozoa</taxon>
        <taxon>Arthropoda</taxon>
        <taxon>Crustacea</taxon>
        <taxon>Multicrustacea</taxon>
        <taxon>Malacostraca</taxon>
        <taxon>Eumalacostraca</taxon>
        <taxon>Eucarida</taxon>
        <taxon>Decapoda</taxon>
        <taxon>Pleocyemata</taxon>
        <taxon>Brachyura</taxon>
        <taxon>Eubrachyura</taxon>
        <taxon>Portunoidea</taxon>
        <taxon>Portunidae</taxon>
        <taxon>Portuninae</taxon>
        <taxon>Portunus</taxon>
    </lineage>
</organism>
<dbReference type="Proteomes" id="UP000324222">
    <property type="component" value="Unassembled WGS sequence"/>
</dbReference>
<dbReference type="EMBL" id="VSRR010005239">
    <property type="protein sequence ID" value="MPC41933.1"/>
    <property type="molecule type" value="Genomic_DNA"/>
</dbReference>
<evidence type="ECO:0000256" key="1">
    <source>
        <dbReference type="SAM" id="MobiDB-lite"/>
    </source>
</evidence>
<accession>A0A5B7FA22</accession>
<comment type="caution">
    <text evidence="2">The sequence shown here is derived from an EMBL/GenBank/DDBJ whole genome shotgun (WGS) entry which is preliminary data.</text>
</comment>
<name>A0A5B7FA22_PORTR</name>
<protein>
    <submittedName>
        <fullName evidence="2">Uncharacterized protein</fullName>
    </submittedName>
</protein>
<sequence length="123" mass="14123">MRRSGLEVRHSLPQHRNEGQGVSPGRPRCFELARKPQSLPIDQLRRRVMHVLLRGPPEEVGGRILRRAVRHRNRGSPPCGLFYTGEEVLVAAAKWKRANQIYVDCVEAFRGSVSHLVREYYSL</sequence>
<proteinExistence type="predicted"/>
<feature type="compositionally biased region" description="Basic and acidic residues" evidence="1">
    <location>
        <begin position="1"/>
        <end position="18"/>
    </location>
</feature>
<evidence type="ECO:0000313" key="3">
    <source>
        <dbReference type="Proteomes" id="UP000324222"/>
    </source>
</evidence>
<keyword evidence="3" id="KW-1185">Reference proteome</keyword>